<dbReference type="PANTHER" id="PTHR48098:SF6">
    <property type="entry name" value="FERRI-BACILLIBACTIN ESTERASE BESA"/>
    <property type="match status" value="1"/>
</dbReference>
<dbReference type="OrthoDB" id="9803578at2"/>
<comment type="caution">
    <text evidence="1">The sequence shown here is derived from an EMBL/GenBank/DDBJ whole genome shotgun (WGS) entry which is preliminary data.</text>
</comment>
<dbReference type="Gene3D" id="3.40.50.1820">
    <property type="entry name" value="alpha/beta hydrolase"/>
    <property type="match status" value="1"/>
</dbReference>
<reference evidence="1 2" key="1">
    <citation type="submission" date="2018-04" db="EMBL/GenBank/DDBJ databases">
        <title>Genomic Encyclopedia of Archaeal and Bacterial Type Strains, Phase II (KMG-II): from individual species to whole genera.</title>
        <authorList>
            <person name="Goeker M."/>
        </authorList>
    </citation>
    <scope>NUCLEOTIDE SEQUENCE [LARGE SCALE GENOMIC DNA]</scope>
    <source>
        <strain evidence="1 2">DSM 23082</strain>
    </source>
</reference>
<dbReference type="AlphaFoldDB" id="A0A2T6AHY7"/>
<dbReference type="RefSeq" id="WP_108171861.1">
    <property type="nucleotide sequence ID" value="NZ_QBKQ01000002.1"/>
</dbReference>
<evidence type="ECO:0000313" key="2">
    <source>
        <dbReference type="Proteomes" id="UP000244174"/>
    </source>
</evidence>
<organism evidence="1 2">
    <name type="scientific">Christiangramia gaetbulicola</name>
    <dbReference type="NCBI Taxonomy" id="703340"/>
    <lineage>
        <taxon>Bacteria</taxon>
        <taxon>Pseudomonadati</taxon>
        <taxon>Bacteroidota</taxon>
        <taxon>Flavobacteriia</taxon>
        <taxon>Flavobacteriales</taxon>
        <taxon>Flavobacteriaceae</taxon>
        <taxon>Christiangramia</taxon>
    </lineage>
</organism>
<dbReference type="InterPro" id="IPR000801">
    <property type="entry name" value="Esterase-like"/>
</dbReference>
<dbReference type="Proteomes" id="UP000244174">
    <property type="component" value="Unassembled WGS sequence"/>
</dbReference>
<dbReference type="PANTHER" id="PTHR48098">
    <property type="entry name" value="ENTEROCHELIN ESTERASE-RELATED"/>
    <property type="match status" value="1"/>
</dbReference>
<protein>
    <submittedName>
        <fullName evidence="1">Enterochelin esterase-like enzyme</fullName>
    </submittedName>
</protein>
<evidence type="ECO:0000313" key="1">
    <source>
        <dbReference type="EMBL" id="PTX43434.1"/>
    </source>
</evidence>
<accession>A0A2T6AHY7</accession>
<dbReference type="EMBL" id="QBKQ01000002">
    <property type="protein sequence ID" value="PTX43434.1"/>
    <property type="molecule type" value="Genomic_DNA"/>
</dbReference>
<keyword evidence="2" id="KW-1185">Reference proteome</keyword>
<dbReference type="PROSITE" id="PS51257">
    <property type="entry name" value="PROKAR_LIPOPROTEIN"/>
    <property type="match status" value="1"/>
</dbReference>
<gene>
    <name evidence="1" type="ORF">C8P64_1962</name>
</gene>
<dbReference type="Pfam" id="PF00756">
    <property type="entry name" value="Esterase"/>
    <property type="match status" value="1"/>
</dbReference>
<dbReference type="InterPro" id="IPR029058">
    <property type="entry name" value="AB_hydrolase_fold"/>
</dbReference>
<name>A0A2T6AHY7_9FLAO</name>
<sequence length="361" mass="41888">MKTLLKIFLIIGLIGSCFSINGQTKDHISSDRLSIVYSGEADLVQFRMFEGLTQDLKQDSISGDFKGILKISNLSEAIFTYDILVYKKDSLNQMIELVPNGKSIKLNQNNAIVEGDKFLWKGKDRNKNYLENKNLNGKISTKKITSKYLLEEREITVYKPEKVNSKIPHIYFTDGSVVKNYAPYIDYLISNNKIKPIKLIGIHSSSSNRHQEYVEGYENNELFKRHQDFFYKEVIDSIENKIENWEGERYLFGLSNGAAFCIHAGLNNPTIFKEIIAFSTSDYISPFAQSINPIKFKFDKYPIFYIGAGKYETSILKDNIEFLETMKNNGIQFNFKEFISGHDYNVWRIEFLNYIEEHFKK</sequence>
<proteinExistence type="predicted"/>
<dbReference type="InterPro" id="IPR050583">
    <property type="entry name" value="Mycobacterial_A85_antigen"/>
</dbReference>
<dbReference type="SUPFAM" id="SSF53474">
    <property type="entry name" value="alpha/beta-Hydrolases"/>
    <property type="match status" value="1"/>
</dbReference>